<name>A0A830C4H5_9LAMI</name>
<keyword evidence="2 3" id="KW-0694">RNA-binding</keyword>
<protein>
    <submittedName>
        <fullName evidence="6">Double-stranded RNA-binding protein 4</fullName>
    </submittedName>
</protein>
<evidence type="ECO:0000313" key="7">
    <source>
        <dbReference type="Proteomes" id="UP000653305"/>
    </source>
</evidence>
<dbReference type="SUPFAM" id="SSF54768">
    <property type="entry name" value="dsRNA-binding domain-like"/>
    <property type="match status" value="2"/>
</dbReference>
<reference evidence="6" key="1">
    <citation type="submission" date="2020-07" db="EMBL/GenBank/DDBJ databases">
        <title>Ethylene signaling mediates host invasion by parasitic plants.</title>
        <authorList>
            <person name="Yoshida S."/>
        </authorList>
    </citation>
    <scope>NUCLEOTIDE SEQUENCE</scope>
    <source>
        <strain evidence="6">Okayama</strain>
    </source>
</reference>
<proteinExistence type="predicted"/>
<evidence type="ECO:0000256" key="2">
    <source>
        <dbReference type="ARBA" id="ARBA00022884"/>
    </source>
</evidence>
<comment type="caution">
    <text evidence="6">The sequence shown here is derived from an EMBL/GenBank/DDBJ whole genome shotgun (WGS) entry which is preliminary data.</text>
</comment>
<sequence>MKAMQQAQISECFDTSRMYKSRLQEYTQKQGLCHPVYACETEGSANALRFKPTVSVGGKSYRTIESFSTKKDAERAVAKVACEALSVEIIQEGGILYKNLLQEFAQKNKLAIPSYNTVWSGIYPTSLFFSIVEVGGISYQGPEARTKKHAEMSAARVAYCALIERSSKVPSVEECAAAAADNLTQNVQLVATKKKCNDTACEGSSRVLSVNKCAAADNLTQNMQPIATTKNHHSTTNEEPRRRAKKFKSSSGNMSASVHLLGRITHGQTTTLRKPKFRPIKYKAPALR</sequence>
<keyword evidence="7" id="KW-1185">Reference proteome</keyword>
<dbReference type="SMART" id="SM00358">
    <property type="entry name" value="DSRM"/>
    <property type="match status" value="2"/>
</dbReference>
<dbReference type="PANTHER" id="PTHR46031">
    <property type="match status" value="1"/>
</dbReference>
<dbReference type="EMBL" id="BMAC01000181">
    <property type="protein sequence ID" value="GFP89181.1"/>
    <property type="molecule type" value="Genomic_DNA"/>
</dbReference>
<evidence type="ECO:0000259" key="5">
    <source>
        <dbReference type="PROSITE" id="PS50137"/>
    </source>
</evidence>
<dbReference type="AlphaFoldDB" id="A0A830C4H5"/>
<dbReference type="GO" id="GO:0003723">
    <property type="term" value="F:RNA binding"/>
    <property type="evidence" value="ECO:0007669"/>
    <property type="project" value="UniProtKB-UniRule"/>
</dbReference>
<feature type="domain" description="DRBM" evidence="5">
    <location>
        <begin position="96"/>
        <end position="164"/>
    </location>
</feature>
<dbReference type="PROSITE" id="PS50137">
    <property type="entry name" value="DS_RBD"/>
    <property type="match status" value="2"/>
</dbReference>
<keyword evidence="1" id="KW-0677">Repeat</keyword>
<dbReference type="Pfam" id="PF00035">
    <property type="entry name" value="dsrm"/>
    <property type="match status" value="2"/>
</dbReference>
<dbReference type="Proteomes" id="UP000653305">
    <property type="component" value="Unassembled WGS sequence"/>
</dbReference>
<evidence type="ECO:0000256" key="3">
    <source>
        <dbReference type="PROSITE-ProRule" id="PRU00266"/>
    </source>
</evidence>
<feature type="domain" description="DRBM" evidence="5">
    <location>
        <begin position="18"/>
        <end position="87"/>
    </location>
</feature>
<evidence type="ECO:0000313" key="6">
    <source>
        <dbReference type="EMBL" id="GFP89181.1"/>
    </source>
</evidence>
<dbReference type="OrthoDB" id="5988181at2759"/>
<dbReference type="Gene3D" id="3.30.160.20">
    <property type="match status" value="2"/>
</dbReference>
<dbReference type="InterPro" id="IPR014720">
    <property type="entry name" value="dsRBD_dom"/>
</dbReference>
<feature type="region of interest" description="Disordered" evidence="4">
    <location>
        <begin position="268"/>
        <end position="288"/>
    </location>
</feature>
<gene>
    <name evidence="6" type="ORF">PHJA_001061800</name>
</gene>
<evidence type="ECO:0000256" key="1">
    <source>
        <dbReference type="ARBA" id="ARBA00022737"/>
    </source>
</evidence>
<accession>A0A830C4H5</accession>
<dbReference type="PANTHER" id="PTHR46031:SF16">
    <property type="entry name" value="DOUBLE-STRANDED RNA-BINDING PROTEIN 4"/>
    <property type="match status" value="1"/>
</dbReference>
<evidence type="ECO:0000256" key="4">
    <source>
        <dbReference type="SAM" id="MobiDB-lite"/>
    </source>
</evidence>
<feature type="region of interest" description="Disordered" evidence="4">
    <location>
        <begin position="226"/>
        <end position="254"/>
    </location>
</feature>
<organism evidence="6 7">
    <name type="scientific">Phtheirospermum japonicum</name>
    <dbReference type="NCBI Taxonomy" id="374723"/>
    <lineage>
        <taxon>Eukaryota</taxon>
        <taxon>Viridiplantae</taxon>
        <taxon>Streptophyta</taxon>
        <taxon>Embryophyta</taxon>
        <taxon>Tracheophyta</taxon>
        <taxon>Spermatophyta</taxon>
        <taxon>Magnoliopsida</taxon>
        <taxon>eudicotyledons</taxon>
        <taxon>Gunneridae</taxon>
        <taxon>Pentapetalae</taxon>
        <taxon>asterids</taxon>
        <taxon>lamiids</taxon>
        <taxon>Lamiales</taxon>
        <taxon>Orobanchaceae</taxon>
        <taxon>Orobanchaceae incertae sedis</taxon>
        <taxon>Phtheirospermum</taxon>
    </lineage>
</organism>